<protein>
    <submittedName>
        <fullName evidence="4">DUF4974 domain-containing protein</fullName>
    </submittedName>
</protein>
<dbReference type="PANTHER" id="PTHR30273:SF2">
    <property type="entry name" value="PROTEIN FECR"/>
    <property type="match status" value="1"/>
</dbReference>
<feature type="transmembrane region" description="Helical" evidence="1">
    <location>
        <begin position="84"/>
        <end position="103"/>
    </location>
</feature>
<sequence>MNTNDVNNQDFQELIEKYLNGETTLEQVKQLVNYYESFQQNHEWVETLGPESTIKNRMLINILEVLQDEDTETVKVIPFYKKALFKYGVAASIVLLISLAFIFNKGHSEIVEPIIVNNNIKVGTDKATLTLGDGTEVALEKGQTYIAANLSSNGEELVYNDSKNIKPEIVYNYLTIPRGGQYAVKLSDGTQVWLNSESKLKYPVNFIKGETRVVELVYGEAYFDVSPSTDHNGAKFKVHASYQEIEVLGTEFNVSAYKDETTIYTTLVEGKVAVTNGNTYSILSPEQQSIIKNGIAGIEIVKADVYSVTSWRKGIFSFDRMPFEKVMKVLTRWYDINVVFVDSNLKQDHFTGILRKNQSIEEILESITTNNIAYEINNNTVIFK</sequence>
<reference evidence="4 5" key="1">
    <citation type="submission" date="2022-09" db="EMBL/GenBank/DDBJ databases">
        <title>Genome sequencing of Flavivirga sp. MEBiC05379.</title>
        <authorList>
            <person name="Oh H.-M."/>
            <person name="Kwon K.K."/>
            <person name="Park M.J."/>
            <person name="Yang S.-H."/>
        </authorList>
    </citation>
    <scope>NUCLEOTIDE SEQUENCE [LARGE SCALE GENOMIC DNA]</scope>
    <source>
        <strain evidence="4 5">MEBiC05379</strain>
    </source>
</reference>
<dbReference type="InterPro" id="IPR012373">
    <property type="entry name" value="Ferrdict_sens_TM"/>
</dbReference>
<feature type="domain" description="FecR protein" evidence="2">
    <location>
        <begin position="177"/>
        <end position="272"/>
    </location>
</feature>
<evidence type="ECO:0000313" key="5">
    <source>
        <dbReference type="Proteomes" id="UP001337305"/>
    </source>
</evidence>
<keyword evidence="5" id="KW-1185">Reference proteome</keyword>
<keyword evidence="1" id="KW-0472">Membrane</keyword>
<evidence type="ECO:0000259" key="3">
    <source>
        <dbReference type="Pfam" id="PF16344"/>
    </source>
</evidence>
<evidence type="ECO:0000259" key="2">
    <source>
        <dbReference type="Pfam" id="PF04773"/>
    </source>
</evidence>
<dbReference type="Gene3D" id="3.55.50.30">
    <property type="match status" value="1"/>
</dbReference>
<evidence type="ECO:0000313" key="4">
    <source>
        <dbReference type="EMBL" id="MEF3832778.1"/>
    </source>
</evidence>
<dbReference type="RefSeq" id="WP_303305148.1">
    <property type="nucleotide sequence ID" value="NZ_JAODOP010000004.1"/>
</dbReference>
<proteinExistence type="predicted"/>
<accession>A0ABU7XQ00</accession>
<dbReference type="InterPro" id="IPR032508">
    <property type="entry name" value="FecR_C"/>
</dbReference>
<keyword evidence="1" id="KW-0812">Transmembrane</keyword>
<dbReference type="PANTHER" id="PTHR30273">
    <property type="entry name" value="PERIPLASMIC SIGNAL SENSOR AND SIGMA FACTOR ACTIVATOR FECR-RELATED"/>
    <property type="match status" value="1"/>
</dbReference>
<dbReference type="Pfam" id="PF04773">
    <property type="entry name" value="FecR"/>
    <property type="match status" value="1"/>
</dbReference>
<dbReference type="Pfam" id="PF16344">
    <property type="entry name" value="FecR_C"/>
    <property type="match status" value="1"/>
</dbReference>
<keyword evidence="1" id="KW-1133">Transmembrane helix</keyword>
<dbReference type="EMBL" id="JAODOP010000004">
    <property type="protein sequence ID" value="MEF3832778.1"/>
    <property type="molecule type" value="Genomic_DNA"/>
</dbReference>
<comment type="caution">
    <text evidence="4">The sequence shown here is derived from an EMBL/GenBank/DDBJ whole genome shotgun (WGS) entry which is preliminary data.</text>
</comment>
<dbReference type="Proteomes" id="UP001337305">
    <property type="component" value="Unassembled WGS sequence"/>
</dbReference>
<dbReference type="Gene3D" id="2.60.120.1440">
    <property type="match status" value="1"/>
</dbReference>
<name>A0ABU7XQ00_9FLAO</name>
<dbReference type="InterPro" id="IPR006860">
    <property type="entry name" value="FecR"/>
</dbReference>
<gene>
    <name evidence="4" type="ORF">N1F79_06530</name>
</gene>
<organism evidence="4 5">
    <name type="scientific">Flavivirga spongiicola</name>
    <dbReference type="NCBI Taxonomy" id="421621"/>
    <lineage>
        <taxon>Bacteria</taxon>
        <taxon>Pseudomonadati</taxon>
        <taxon>Bacteroidota</taxon>
        <taxon>Flavobacteriia</taxon>
        <taxon>Flavobacteriales</taxon>
        <taxon>Flavobacteriaceae</taxon>
        <taxon>Flavivirga</taxon>
    </lineage>
</organism>
<feature type="domain" description="Protein FecR C-terminal" evidence="3">
    <location>
        <begin position="316"/>
        <end position="382"/>
    </location>
</feature>
<evidence type="ECO:0000256" key="1">
    <source>
        <dbReference type="SAM" id="Phobius"/>
    </source>
</evidence>